<accession>A0A164R0F1</accession>
<reference evidence="1 2" key="1">
    <citation type="journal article" date="2016" name="Mol. Biol. Evol.">
        <title>Comparative Genomics of Early-Diverging Mushroom-Forming Fungi Provides Insights into the Origins of Lignocellulose Decay Capabilities.</title>
        <authorList>
            <person name="Nagy L.G."/>
            <person name="Riley R."/>
            <person name="Tritt A."/>
            <person name="Adam C."/>
            <person name="Daum C."/>
            <person name="Floudas D."/>
            <person name="Sun H."/>
            <person name="Yadav J.S."/>
            <person name="Pangilinan J."/>
            <person name="Larsson K.H."/>
            <person name="Matsuura K."/>
            <person name="Barry K."/>
            <person name="Labutti K."/>
            <person name="Kuo R."/>
            <person name="Ohm R.A."/>
            <person name="Bhattacharya S.S."/>
            <person name="Shirouzu T."/>
            <person name="Yoshinaga Y."/>
            <person name="Martin F.M."/>
            <person name="Grigoriev I.V."/>
            <person name="Hibbett D.S."/>
        </authorList>
    </citation>
    <scope>NUCLEOTIDE SEQUENCE [LARGE SCALE GENOMIC DNA]</scope>
    <source>
        <strain evidence="1 2">HHB9708</strain>
    </source>
</reference>
<gene>
    <name evidence="1" type="ORF">SISNIDRAFT_458048</name>
</gene>
<sequence>RISEAILADFDLLRETHGRLWVTFELIGVPTESTMWPSRKISISSISTSSFKDTQRIDLKRGPECGLRATLSALRTRECAREYGERDFTVTSGVFSSKRFESGSSQTAPHSFRRAILYKVKTGWSLCQPIEPPYNDLHLGPWAEQQTSCLQSLIMPRDPFDRILEAHMVQPVSTILHPVDP</sequence>
<protein>
    <submittedName>
        <fullName evidence="1">Uncharacterized protein</fullName>
    </submittedName>
</protein>
<dbReference type="Proteomes" id="UP000076722">
    <property type="component" value="Unassembled WGS sequence"/>
</dbReference>
<keyword evidence="2" id="KW-1185">Reference proteome</keyword>
<evidence type="ECO:0000313" key="2">
    <source>
        <dbReference type="Proteomes" id="UP000076722"/>
    </source>
</evidence>
<dbReference type="AlphaFoldDB" id="A0A164R0F1"/>
<name>A0A164R0F1_9AGAM</name>
<dbReference type="EMBL" id="KV419423">
    <property type="protein sequence ID" value="KZS90138.1"/>
    <property type="molecule type" value="Genomic_DNA"/>
</dbReference>
<proteinExistence type="predicted"/>
<evidence type="ECO:0000313" key="1">
    <source>
        <dbReference type="EMBL" id="KZS90138.1"/>
    </source>
</evidence>
<organism evidence="1 2">
    <name type="scientific">Sistotremastrum niveocremeum HHB9708</name>
    <dbReference type="NCBI Taxonomy" id="1314777"/>
    <lineage>
        <taxon>Eukaryota</taxon>
        <taxon>Fungi</taxon>
        <taxon>Dikarya</taxon>
        <taxon>Basidiomycota</taxon>
        <taxon>Agaricomycotina</taxon>
        <taxon>Agaricomycetes</taxon>
        <taxon>Sistotremastrales</taxon>
        <taxon>Sistotremastraceae</taxon>
        <taxon>Sertulicium</taxon>
        <taxon>Sertulicium niveocremeum</taxon>
    </lineage>
</organism>
<feature type="non-terminal residue" evidence="1">
    <location>
        <position position="1"/>
    </location>
</feature>